<protein>
    <submittedName>
        <fullName evidence="1">Uncharacterized protein</fullName>
    </submittedName>
</protein>
<evidence type="ECO:0000313" key="1">
    <source>
        <dbReference type="EMBL" id="KAF3009873.1"/>
    </source>
</evidence>
<name>A0A9P4TP29_CURKU</name>
<comment type="caution">
    <text evidence="1">The sequence shown here is derived from an EMBL/GenBank/DDBJ whole genome shotgun (WGS) entry which is preliminary data.</text>
</comment>
<dbReference type="Proteomes" id="UP000801428">
    <property type="component" value="Unassembled WGS sequence"/>
</dbReference>
<accession>A0A9P4TP29</accession>
<evidence type="ECO:0000313" key="2">
    <source>
        <dbReference type="Proteomes" id="UP000801428"/>
    </source>
</evidence>
<proteinExistence type="predicted"/>
<keyword evidence="2" id="KW-1185">Reference proteome</keyword>
<dbReference type="AlphaFoldDB" id="A0A9P4TP29"/>
<organism evidence="1 2">
    <name type="scientific">Curvularia kusanoi</name>
    <name type="common">Cochliobolus kusanoi</name>
    <dbReference type="NCBI Taxonomy" id="90978"/>
    <lineage>
        <taxon>Eukaryota</taxon>
        <taxon>Fungi</taxon>
        <taxon>Dikarya</taxon>
        <taxon>Ascomycota</taxon>
        <taxon>Pezizomycotina</taxon>
        <taxon>Dothideomycetes</taxon>
        <taxon>Pleosporomycetidae</taxon>
        <taxon>Pleosporales</taxon>
        <taxon>Pleosporineae</taxon>
        <taxon>Pleosporaceae</taxon>
        <taxon>Curvularia</taxon>
    </lineage>
</organism>
<dbReference type="EMBL" id="SWKU01000002">
    <property type="protein sequence ID" value="KAF3009873.1"/>
    <property type="molecule type" value="Genomic_DNA"/>
</dbReference>
<gene>
    <name evidence="1" type="ORF">E8E13_010693</name>
</gene>
<sequence length="167" mass="18540">MSPRLLASALPVRAGLRYTSVAAARHLHHPRSMHTNLITTNLPKLVAPEQVTSTQVQSSHTLGIAKWLSQQSKAATSAQPRFSWPVDVFAKSFEENRKLYSLRETSSSFEELVRESLKEPVKEQVKEELWLERFGGPGKSLEKVAGSDIAVLREEGPDGKGILRVLV</sequence>
<dbReference type="OrthoDB" id="3790529at2759"/>
<reference evidence="1" key="1">
    <citation type="submission" date="2019-04" db="EMBL/GenBank/DDBJ databases">
        <title>Sequencing of skin fungus with MAO and IRED activity.</title>
        <authorList>
            <person name="Marsaioli A.J."/>
            <person name="Bonatto J.M.C."/>
            <person name="Reis Junior O."/>
        </authorList>
    </citation>
    <scope>NUCLEOTIDE SEQUENCE</scope>
    <source>
        <strain evidence="1">30M1</strain>
    </source>
</reference>